<dbReference type="SUPFAM" id="SSF57850">
    <property type="entry name" value="RING/U-box"/>
    <property type="match status" value="1"/>
</dbReference>
<evidence type="ECO:0000256" key="8">
    <source>
        <dbReference type="SAM" id="Coils"/>
    </source>
</evidence>
<dbReference type="InterPro" id="IPR036322">
    <property type="entry name" value="WD40_repeat_dom_sf"/>
</dbReference>
<sequence>MSLIEDFIEHSESMRPQFSSLQDSNIPVLEENDSSGFENSVPALLGTGFVSADIDNVKETEIFTLDRVQFQLPAPLISMQVSNNILAMALENNHILRINLQEAHDIEDIELPRRTPDNKIYKIFFDPTGKHLLVTTTKGDNYYLHTQWKKSKNLAKLKGITIESVAWNPDTGKGTSASTKEILLGTRSGTVFETELEPTDEYFKKEDKYIKEVFSLKDAGAITGIKFEQFPVNTKKYFILLTTPTRLYQIIGNVDLQKSSPDGSLFQSLFSKYATSPSYQEIPGEISHSEIHFFSKYQDAQVQSTANKYQDAQVQSTASKFCWLTFPGIYYGDLVFGSQGSGDSVIDSAQLLPYTSASYESNLNEAQTPISIAITEFHFILLYDDRVRAVCQLNDEVVYDDLISLGPTQRILGMAVDSAKNTYWVYTTTSIYELVVVNEDQNIWSLYLEKKMFDVALQYAKDPIQKDKVLTAQAEHYFSQERYLLSATYFAQTTKSFEEVVLKFVECNERDALKRYLLQKIERLRKSDLTQITIIGTWLVEIYLNKLNVLEDLVMGSVGPEEKRNYQEEQRILTEEFYAFLGSYKSCLDPKTTYGLIGSHGRNEDLLHYASLMHDYDRVISNWIQERNFTQASHALGKQTSVELYYKYSPVLMEHAPVETVNMWMRHTNLNPRNLIPALLRYDHSKTQEETDQNQAIRYLQFVVQKMNNNDPVIHNYLLTLYATQPTEDESDLLSFLNYEGREMRYNQDYALRLCTKHHRIQSCVFIYGSMGMYEEAVDLALEHQDVELARINADKPDGDEDLRKKLWLKIARYVIEQQHDVKTAMKFLQESDLLKIEDVLPFFPDFTHIDDFKEEICSALEEYDLHIEDLKGEMNQATRNAENIRQDIRELKNRFAIVSLDKSCALCDQPILTRQFYIFPCQHGFHADCLINKVKQHLNPTQLRVLQELQGRITHGLTVQRRTNSSNSQVSFHPEIESLKEFRKLEGQKEELDELVASECYLCGDIMIKSIDLPFIPSSEQEELCSWSV</sequence>
<dbReference type="SUPFAM" id="SSF50978">
    <property type="entry name" value="WD40 repeat-like"/>
    <property type="match status" value="1"/>
</dbReference>
<evidence type="ECO:0000256" key="1">
    <source>
        <dbReference type="ARBA" id="ARBA00010454"/>
    </source>
</evidence>
<evidence type="ECO:0000256" key="7">
    <source>
        <dbReference type="PROSITE-ProRule" id="PRU01006"/>
    </source>
</evidence>
<dbReference type="InterPro" id="IPR007810">
    <property type="entry name" value="Pep3/Vps18_beta-prop"/>
</dbReference>
<comment type="similarity">
    <text evidence="1">Belongs to the VPS18 family.</text>
</comment>
<dbReference type="PANTHER" id="PTHR23323">
    <property type="entry name" value="VACUOLAR PROTEIN SORTING-ASSOCIATED PROTEIN"/>
    <property type="match status" value="1"/>
</dbReference>
<evidence type="ECO:0000256" key="4">
    <source>
        <dbReference type="ARBA" id="ARBA00022833"/>
    </source>
</evidence>
<feature type="repeat" description="CHCR" evidence="7">
    <location>
        <begin position="667"/>
        <end position="824"/>
    </location>
</feature>
<dbReference type="Pfam" id="PF26148">
    <property type="entry name" value="VPS18_RING_C"/>
    <property type="match status" value="1"/>
</dbReference>
<dbReference type="PANTHER" id="PTHR23323:SF26">
    <property type="entry name" value="VACUOLAR PROTEIN SORTING-ASSOCIATED PROTEIN 18 HOMOLOG"/>
    <property type="match status" value="1"/>
</dbReference>
<dbReference type="Proteomes" id="UP001479436">
    <property type="component" value="Unassembled WGS sequence"/>
</dbReference>
<evidence type="ECO:0000313" key="11">
    <source>
        <dbReference type="EMBL" id="KAK9767863.1"/>
    </source>
</evidence>
<organism evidence="11 12">
    <name type="scientific">Basidiobolus ranarum</name>
    <dbReference type="NCBI Taxonomy" id="34480"/>
    <lineage>
        <taxon>Eukaryota</taxon>
        <taxon>Fungi</taxon>
        <taxon>Fungi incertae sedis</taxon>
        <taxon>Zoopagomycota</taxon>
        <taxon>Entomophthoromycotina</taxon>
        <taxon>Basidiobolomycetes</taxon>
        <taxon>Basidiobolales</taxon>
        <taxon>Basidiobolaceae</taxon>
        <taxon>Basidiobolus</taxon>
    </lineage>
</organism>
<keyword evidence="8" id="KW-0175">Coiled coil</keyword>
<dbReference type="InterPro" id="IPR000547">
    <property type="entry name" value="Clathrin_H-chain/VPS_repeat"/>
</dbReference>
<gene>
    <name evidence="11" type="primary">PEP3_1</name>
    <name evidence="11" type="ORF">K7432_001969</name>
</gene>
<protein>
    <submittedName>
        <fullName evidence="11">Tethering complex subunit</fullName>
    </submittedName>
</protein>
<comment type="subcellular location">
    <subcellularLocation>
        <location evidence="6">Endomembrane system</location>
        <topology evidence="6">Peripheral membrane protein</topology>
        <orientation evidence="6">Cytoplasmic side</orientation>
    </subcellularLocation>
</comment>
<dbReference type="CDD" id="cd16462">
    <property type="entry name" value="RING-H2_Pep3p-like"/>
    <property type="match status" value="1"/>
</dbReference>
<name>A0ABR2X256_9FUNG</name>
<evidence type="ECO:0000256" key="3">
    <source>
        <dbReference type="ARBA" id="ARBA00022771"/>
    </source>
</evidence>
<evidence type="ECO:0000256" key="5">
    <source>
        <dbReference type="ARBA" id="ARBA00023136"/>
    </source>
</evidence>
<evidence type="ECO:0000313" key="12">
    <source>
        <dbReference type="Proteomes" id="UP001479436"/>
    </source>
</evidence>
<keyword evidence="3" id="KW-0863">Zinc-finger</keyword>
<dbReference type="InterPro" id="IPR058919">
    <property type="entry name" value="Pep3/Vps18_RING_C"/>
</dbReference>
<feature type="domain" description="Pep3/Vps18 RING C-terminal" evidence="10">
    <location>
        <begin position="903"/>
        <end position="963"/>
    </location>
</feature>
<reference evidence="11 12" key="1">
    <citation type="submission" date="2023-04" db="EMBL/GenBank/DDBJ databases">
        <title>Genome of Basidiobolus ranarum AG-B5.</title>
        <authorList>
            <person name="Stajich J.E."/>
            <person name="Carter-House D."/>
            <person name="Gryganskyi A."/>
        </authorList>
    </citation>
    <scope>NUCLEOTIDE SEQUENCE [LARGE SCALE GENOMIC DNA]</scope>
    <source>
        <strain evidence="11 12">AG-B5</strain>
    </source>
</reference>
<evidence type="ECO:0000259" key="9">
    <source>
        <dbReference type="Pfam" id="PF05131"/>
    </source>
</evidence>
<keyword evidence="2" id="KW-0479">Metal-binding</keyword>
<evidence type="ECO:0000256" key="6">
    <source>
        <dbReference type="ARBA" id="ARBA00029433"/>
    </source>
</evidence>
<feature type="coiled-coil region" evidence="8">
    <location>
        <begin position="861"/>
        <end position="895"/>
    </location>
</feature>
<keyword evidence="4" id="KW-0862">Zinc</keyword>
<accession>A0ABR2X256</accession>
<feature type="domain" description="Pep3/Vps18 beta-propeller" evidence="9">
    <location>
        <begin position="62"/>
        <end position="436"/>
    </location>
</feature>
<evidence type="ECO:0000256" key="2">
    <source>
        <dbReference type="ARBA" id="ARBA00022723"/>
    </source>
</evidence>
<comment type="caution">
    <text evidence="11">The sequence shown here is derived from an EMBL/GenBank/DDBJ whole genome shotgun (WGS) entry which is preliminary data.</text>
</comment>
<dbReference type="Pfam" id="PF05131">
    <property type="entry name" value="Pep3_Vps18"/>
    <property type="match status" value="1"/>
</dbReference>
<dbReference type="PROSITE" id="PS50236">
    <property type="entry name" value="CHCR"/>
    <property type="match status" value="1"/>
</dbReference>
<keyword evidence="5" id="KW-0472">Membrane</keyword>
<keyword evidence="12" id="KW-1185">Reference proteome</keyword>
<dbReference type="EMBL" id="JASJQH010000049">
    <property type="protein sequence ID" value="KAK9767863.1"/>
    <property type="molecule type" value="Genomic_DNA"/>
</dbReference>
<evidence type="ECO:0000259" key="10">
    <source>
        <dbReference type="Pfam" id="PF26148"/>
    </source>
</evidence>
<proteinExistence type="inferred from homology"/>